<dbReference type="Pfam" id="PF00941">
    <property type="entry name" value="FAD_binding_5"/>
    <property type="match status" value="1"/>
</dbReference>
<protein>
    <recommendedName>
        <fullName evidence="4">FAD-binding PCMH-type domain-containing protein</fullName>
    </recommendedName>
</protein>
<dbReference type="EMBL" id="AZHX01001270">
    <property type="protein sequence ID" value="ETX04222.1"/>
    <property type="molecule type" value="Genomic_DNA"/>
</dbReference>
<dbReference type="AlphaFoldDB" id="W4M3K6"/>
<dbReference type="Pfam" id="PF03450">
    <property type="entry name" value="CO_deh_flav_C"/>
    <property type="match status" value="1"/>
</dbReference>
<evidence type="ECO:0000313" key="6">
    <source>
        <dbReference type="Proteomes" id="UP000019140"/>
    </source>
</evidence>
<dbReference type="InterPro" id="IPR016166">
    <property type="entry name" value="FAD-bd_PCMH"/>
</dbReference>
<dbReference type="InterPro" id="IPR002346">
    <property type="entry name" value="Mopterin_DH_FAD-bd"/>
</dbReference>
<name>W4M3K6_9BACT</name>
<dbReference type="InterPro" id="IPR016169">
    <property type="entry name" value="FAD-bd_PCMH_sub2"/>
</dbReference>
<dbReference type="PANTHER" id="PTHR42659">
    <property type="entry name" value="XANTHINE DEHYDROGENASE SUBUNIT C-RELATED"/>
    <property type="match status" value="1"/>
</dbReference>
<dbReference type="SMART" id="SM01092">
    <property type="entry name" value="CO_deh_flav_C"/>
    <property type="match status" value="1"/>
</dbReference>
<dbReference type="SUPFAM" id="SSF56176">
    <property type="entry name" value="FAD-binding/transporter-associated domain-like"/>
    <property type="match status" value="1"/>
</dbReference>
<keyword evidence="2" id="KW-0274">FAD</keyword>
<evidence type="ECO:0000256" key="1">
    <source>
        <dbReference type="ARBA" id="ARBA00022630"/>
    </source>
</evidence>
<dbReference type="InterPro" id="IPR036683">
    <property type="entry name" value="CO_DH_flav_C_dom_sf"/>
</dbReference>
<dbReference type="InterPro" id="IPR016167">
    <property type="entry name" value="FAD-bd_PCMH_sub1"/>
</dbReference>
<dbReference type="Gene3D" id="3.30.43.10">
    <property type="entry name" value="Uridine Diphospho-n-acetylenolpyruvylglucosamine Reductase, domain 2"/>
    <property type="match status" value="1"/>
</dbReference>
<accession>W4M3K6</accession>
<evidence type="ECO:0000256" key="2">
    <source>
        <dbReference type="ARBA" id="ARBA00022827"/>
    </source>
</evidence>
<dbReference type="InterPro" id="IPR036318">
    <property type="entry name" value="FAD-bd_PCMH-like_sf"/>
</dbReference>
<evidence type="ECO:0000259" key="4">
    <source>
        <dbReference type="PROSITE" id="PS51387"/>
    </source>
</evidence>
<evidence type="ECO:0000256" key="3">
    <source>
        <dbReference type="ARBA" id="ARBA00023002"/>
    </source>
</evidence>
<dbReference type="HOGENOM" id="CLU_058050_3_0_7"/>
<sequence length="292" mass="31567">MKPAPFDYYAPSDVGEALSLLTEHGDDAKLLAGGQSLMPMMNMRLATPQVVVDINRIAGLAGIAQASDGGLTIGAMTRQRTVERSGEVRQRCPLLADAMPWLGHFQIRNRGTIGGSVVHAYPAAELPAVMVALEAELVLRSAERERVVPADEFFVTFLTTATEPDELLTEIRLPAWSAAWGWDIQEVSRRQGDFAMVGSVAMVQVDDAETCRAARLVLFGVGESPVRVASAEARMVGQRLDDALLQEVAEIVTEALDPEGDIHASATYRKEVGGVMARRTLQQARQRAVDAS</sequence>
<dbReference type="InterPro" id="IPR051312">
    <property type="entry name" value="Diverse_Substr_Oxidored"/>
</dbReference>
<dbReference type="Proteomes" id="UP000019140">
    <property type="component" value="Unassembled WGS sequence"/>
</dbReference>
<reference evidence="5 6" key="1">
    <citation type="journal article" date="2014" name="Nature">
        <title>An environmental bacterial taxon with a large and distinct metabolic repertoire.</title>
        <authorList>
            <person name="Wilson M.C."/>
            <person name="Mori T."/>
            <person name="Ruckert C."/>
            <person name="Uria A.R."/>
            <person name="Helf M.J."/>
            <person name="Takada K."/>
            <person name="Gernert C."/>
            <person name="Steffens U.A."/>
            <person name="Heycke N."/>
            <person name="Schmitt S."/>
            <person name="Rinke C."/>
            <person name="Helfrich E.J."/>
            <person name="Brachmann A.O."/>
            <person name="Gurgui C."/>
            <person name="Wakimoto T."/>
            <person name="Kracht M."/>
            <person name="Crusemann M."/>
            <person name="Hentschel U."/>
            <person name="Abe I."/>
            <person name="Matsunaga S."/>
            <person name="Kalinowski J."/>
            <person name="Takeyama H."/>
            <person name="Piel J."/>
        </authorList>
    </citation>
    <scope>NUCLEOTIDE SEQUENCE [LARGE SCALE GENOMIC DNA]</scope>
    <source>
        <strain evidence="6">TSY2</strain>
    </source>
</reference>
<comment type="caution">
    <text evidence="5">The sequence shown here is derived from an EMBL/GenBank/DDBJ whole genome shotgun (WGS) entry which is preliminary data.</text>
</comment>
<organism evidence="5 6">
    <name type="scientific">Candidatus Entotheonella gemina</name>
    <dbReference type="NCBI Taxonomy" id="1429439"/>
    <lineage>
        <taxon>Bacteria</taxon>
        <taxon>Pseudomonadati</taxon>
        <taxon>Nitrospinota/Tectimicrobiota group</taxon>
        <taxon>Candidatus Tectimicrobiota</taxon>
        <taxon>Candidatus Entotheonellia</taxon>
        <taxon>Candidatus Entotheonellales</taxon>
        <taxon>Candidatus Entotheonellaceae</taxon>
        <taxon>Candidatus Entotheonella</taxon>
    </lineage>
</organism>
<dbReference type="PROSITE" id="PS51387">
    <property type="entry name" value="FAD_PCMH"/>
    <property type="match status" value="1"/>
</dbReference>
<dbReference type="Gene3D" id="3.30.465.10">
    <property type="match status" value="1"/>
</dbReference>
<dbReference type="PANTHER" id="PTHR42659:SF2">
    <property type="entry name" value="XANTHINE DEHYDROGENASE SUBUNIT C-RELATED"/>
    <property type="match status" value="1"/>
</dbReference>
<dbReference type="GO" id="GO:0071949">
    <property type="term" value="F:FAD binding"/>
    <property type="evidence" value="ECO:0007669"/>
    <property type="project" value="InterPro"/>
</dbReference>
<proteinExistence type="predicted"/>
<dbReference type="SUPFAM" id="SSF55447">
    <property type="entry name" value="CO dehydrogenase flavoprotein C-terminal domain-like"/>
    <property type="match status" value="1"/>
</dbReference>
<keyword evidence="3" id="KW-0560">Oxidoreductase</keyword>
<dbReference type="Gene3D" id="3.30.390.50">
    <property type="entry name" value="CO dehydrogenase flavoprotein, C-terminal domain"/>
    <property type="match status" value="1"/>
</dbReference>
<gene>
    <name evidence="5" type="ORF">ETSY2_30025</name>
</gene>
<dbReference type="PATRIC" id="fig|1429439.4.peg.5098"/>
<keyword evidence="6" id="KW-1185">Reference proteome</keyword>
<dbReference type="GO" id="GO:0016491">
    <property type="term" value="F:oxidoreductase activity"/>
    <property type="evidence" value="ECO:0007669"/>
    <property type="project" value="UniProtKB-KW"/>
</dbReference>
<evidence type="ECO:0000313" key="5">
    <source>
        <dbReference type="EMBL" id="ETX04222.1"/>
    </source>
</evidence>
<feature type="domain" description="FAD-binding PCMH-type" evidence="4">
    <location>
        <begin position="1"/>
        <end position="178"/>
    </location>
</feature>
<dbReference type="InterPro" id="IPR005107">
    <property type="entry name" value="CO_DH_flav_C"/>
</dbReference>
<keyword evidence="1" id="KW-0285">Flavoprotein</keyword>